<dbReference type="InterPro" id="IPR011146">
    <property type="entry name" value="HIT-like"/>
</dbReference>
<dbReference type="GO" id="GO:0047627">
    <property type="term" value="F:adenylylsulfatase activity"/>
    <property type="evidence" value="ECO:0007669"/>
    <property type="project" value="UniProtKB-ARBA"/>
</dbReference>
<dbReference type="Gene3D" id="3.30.428.10">
    <property type="entry name" value="HIT-like"/>
    <property type="match status" value="1"/>
</dbReference>
<protein>
    <recommendedName>
        <fullName evidence="3">HIT domain-containing protein</fullName>
    </recommendedName>
</protein>
<gene>
    <name evidence="4" type="ORF">GIB67_031835</name>
</gene>
<evidence type="ECO:0000313" key="4">
    <source>
        <dbReference type="EMBL" id="KAF6137556.1"/>
    </source>
</evidence>
<dbReference type="InterPro" id="IPR036265">
    <property type="entry name" value="HIT-like_sf"/>
</dbReference>
<reference evidence="4 5" key="1">
    <citation type="journal article" date="2020" name="IScience">
        <title>Genome Sequencing of the Endangered Kingdonia uniflora (Circaeasteraceae, Ranunculales) Reveals Potential Mechanisms of Evolutionary Specialization.</title>
        <authorList>
            <person name="Sun Y."/>
            <person name="Deng T."/>
            <person name="Zhang A."/>
            <person name="Moore M.J."/>
            <person name="Landis J.B."/>
            <person name="Lin N."/>
            <person name="Zhang H."/>
            <person name="Zhang X."/>
            <person name="Huang J."/>
            <person name="Zhang X."/>
            <person name="Sun H."/>
            <person name="Wang H."/>
        </authorList>
    </citation>
    <scope>NUCLEOTIDE SEQUENCE [LARGE SCALE GENOMIC DNA]</scope>
    <source>
        <strain evidence="4">TB1705</strain>
        <tissue evidence="4">Leaf</tissue>
    </source>
</reference>
<sequence>MKLNLLSLSLPVPSSFNLFPSIEVLTEMRHMTGTNLNELENSLELDRYAESRHVEILDQLLHAAKIVAEKEGIVDGFHVVINNGPVACQSVYHLHLHVLGGRQMKWPPG</sequence>
<organism evidence="4 5">
    <name type="scientific">Kingdonia uniflora</name>
    <dbReference type="NCBI Taxonomy" id="39325"/>
    <lineage>
        <taxon>Eukaryota</taxon>
        <taxon>Viridiplantae</taxon>
        <taxon>Streptophyta</taxon>
        <taxon>Embryophyta</taxon>
        <taxon>Tracheophyta</taxon>
        <taxon>Spermatophyta</taxon>
        <taxon>Magnoliopsida</taxon>
        <taxon>Ranunculales</taxon>
        <taxon>Circaeasteraceae</taxon>
        <taxon>Kingdonia</taxon>
    </lineage>
</organism>
<name>A0A7J7L4K3_9MAGN</name>
<dbReference type="EMBL" id="JACGCM010002647">
    <property type="protein sequence ID" value="KAF6137556.1"/>
    <property type="molecule type" value="Genomic_DNA"/>
</dbReference>
<comment type="caution">
    <text evidence="4">The sequence shown here is derived from an EMBL/GenBank/DDBJ whole genome shotgun (WGS) entry which is preliminary data.</text>
</comment>
<dbReference type="OrthoDB" id="672793at2759"/>
<dbReference type="Pfam" id="PF01230">
    <property type="entry name" value="HIT"/>
    <property type="match status" value="1"/>
</dbReference>
<dbReference type="AlphaFoldDB" id="A0A7J7L4K3"/>
<dbReference type="PROSITE" id="PS00892">
    <property type="entry name" value="HIT_1"/>
    <property type="match status" value="1"/>
</dbReference>
<dbReference type="InterPro" id="IPR001310">
    <property type="entry name" value="Histidine_triad_HIT"/>
</dbReference>
<evidence type="ECO:0000259" key="3">
    <source>
        <dbReference type="Pfam" id="PF01230"/>
    </source>
</evidence>
<accession>A0A7J7L4K3</accession>
<dbReference type="InterPro" id="IPR019808">
    <property type="entry name" value="Histidine_triad_CS"/>
</dbReference>
<evidence type="ECO:0000313" key="5">
    <source>
        <dbReference type="Proteomes" id="UP000541444"/>
    </source>
</evidence>
<evidence type="ECO:0000256" key="1">
    <source>
        <dbReference type="PIRSR" id="PIRSR601310-1"/>
    </source>
</evidence>
<feature type="domain" description="HIT" evidence="3">
    <location>
        <begin position="54"/>
        <end position="103"/>
    </location>
</feature>
<feature type="short sequence motif" description="Histidine triad motif" evidence="2">
    <location>
        <begin position="93"/>
        <end position="97"/>
    </location>
</feature>
<feature type="active site" description="Tele-AMP-histidine intermediate" evidence="1">
    <location>
        <position position="95"/>
    </location>
</feature>
<keyword evidence="5" id="KW-1185">Reference proteome</keyword>
<proteinExistence type="predicted"/>
<evidence type="ECO:0000256" key="2">
    <source>
        <dbReference type="PIRSR" id="PIRSR601310-3"/>
    </source>
</evidence>
<dbReference type="PANTHER" id="PTHR23089">
    <property type="entry name" value="HISTIDINE TRIAD HIT PROTEIN"/>
    <property type="match status" value="1"/>
</dbReference>
<dbReference type="SUPFAM" id="SSF54197">
    <property type="entry name" value="HIT-like"/>
    <property type="match status" value="1"/>
</dbReference>
<dbReference type="Proteomes" id="UP000541444">
    <property type="component" value="Unassembled WGS sequence"/>
</dbReference>